<comment type="subcellular location">
    <subcellularLocation>
        <location evidence="1">Membrane</location>
        <topology evidence="1">Single-pass membrane protein</topology>
    </subcellularLocation>
</comment>
<dbReference type="EMBL" id="ML119693">
    <property type="protein sequence ID" value="RPA79957.1"/>
    <property type="molecule type" value="Genomic_DNA"/>
</dbReference>
<name>A0A3N4I3C8_ASCIM</name>
<feature type="region of interest" description="Disordered" evidence="5">
    <location>
        <begin position="1"/>
        <end position="37"/>
    </location>
</feature>
<gene>
    <name evidence="7" type="ORF">BJ508DRAFT_132765</name>
</gene>
<keyword evidence="4 6" id="KW-0472">Membrane</keyword>
<feature type="transmembrane region" description="Helical" evidence="6">
    <location>
        <begin position="80"/>
        <end position="100"/>
    </location>
</feature>
<keyword evidence="8" id="KW-1185">Reference proteome</keyword>
<organism evidence="7 8">
    <name type="scientific">Ascobolus immersus RN42</name>
    <dbReference type="NCBI Taxonomy" id="1160509"/>
    <lineage>
        <taxon>Eukaryota</taxon>
        <taxon>Fungi</taxon>
        <taxon>Dikarya</taxon>
        <taxon>Ascomycota</taxon>
        <taxon>Pezizomycotina</taxon>
        <taxon>Pezizomycetes</taxon>
        <taxon>Pezizales</taxon>
        <taxon>Ascobolaceae</taxon>
        <taxon>Ascobolus</taxon>
    </lineage>
</organism>
<dbReference type="Proteomes" id="UP000275078">
    <property type="component" value="Unassembled WGS sequence"/>
</dbReference>
<evidence type="ECO:0000313" key="7">
    <source>
        <dbReference type="EMBL" id="RPA79957.1"/>
    </source>
</evidence>
<keyword evidence="2 6" id="KW-0812">Transmembrane</keyword>
<dbReference type="GO" id="GO:0016020">
    <property type="term" value="C:membrane"/>
    <property type="evidence" value="ECO:0007669"/>
    <property type="project" value="UniProtKB-SubCell"/>
</dbReference>
<evidence type="ECO:0000256" key="2">
    <source>
        <dbReference type="ARBA" id="ARBA00022692"/>
    </source>
</evidence>
<proteinExistence type="predicted"/>
<evidence type="ECO:0000256" key="3">
    <source>
        <dbReference type="ARBA" id="ARBA00022989"/>
    </source>
</evidence>
<accession>A0A3N4I3C8</accession>
<keyword evidence="3 6" id="KW-1133">Transmembrane helix</keyword>
<dbReference type="AlphaFoldDB" id="A0A3N4I3C8"/>
<evidence type="ECO:0000313" key="8">
    <source>
        <dbReference type="Proteomes" id="UP000275078"/>
    </source>
</evidence>
<evidence type="ECO:0000256" key="6">
    <source>
        <dbReference type="SAM" id="Phobius"/>
    </source>
</evidence>
<evidence type="ECO:0000256" key="5">
    <source>
        <dbReference type="SAM" id="MobiDB-lite"/>
    </source>
</evidence>
<reference evidence="7 8" key="1">
    <citation type="journal article" date="2018" name="Nat. Ecol. Evol.">
        <title>Pezizomycetes genomes reveal the molecular basis of ectomycorrhizal truffle lifestyle.</title>
        <authorList>
            <person name="Murat C."/>
            <person name="Payen T."/>
            <person name="Noel B."/>
            <person name="Kuo A."/>
            <person name="Morin E."/>
            <person name="Chen J."/>
            <person name="Kohler A."/>
            <person name="Krizsan K."/>
            <person name="Balestrini R."/>
            <person name="Da Silva C."/>
            <person name="Montanini B."/>
            <person name="Hainaut M."/>
            <person name="Levati E."/>
            <person name="Barry K.W."/>
            <person name="Belfiori B."/>
            <person name="Cichocki N."/>
            <person name="Clum A."/>
            <person name="Dockter R.B."/>
            <person name="Fauchery L."/>
            <person name="Guy J."/>
            <person name="Iotti M."/>
            <person name="Le Tacon F."/>
            <person name="Lindquist E.A."/>
            <person name="Lipzen A."/>
            <person name="Malagnac F."/>
            <person name="Mello A."/>
            <person name="Molinier V."/>
            <person name="Miyauchi S."/>
            <person name="Poulain J."/>
            <person name="Riccioni C."/>
            <person name="Rubini A."/>
            <person name="Sitrit Y."/>
            <person name="Splivallo R."/>
            <person name="Traeger S."/>
            <person name="Wang M."/>
            <person name="Zifcakova L."/>
            <person name="Wipf D."/>
            <person name="Zambonelli A."/>
            <person name="Paolocci F."/>
            <person name="Nowrousian M."/>
            <person name="Ottonello S."/>
            <person name="Baldrian P."/>
            <person name="Spatafora J.W."/>
            <person name="Henrissat B."/>
            <person name="Nagy L.G."/>
            <person name="Aury J.M."/>
            <person name="Wincker P."/>
            <person name="Grigoriev I.V."/>
            <person name="Bonfante P."/>
            <person name="Martin F.M."/>
        </authorList>
    </citation>
    <scope>NUCLEOTIDE SEQUENCE [LARGE SCALE GENOMIC DNA]</scope>
    <source>
        <strain evidence="7 8">RN42</strain>
    </source>
</reference>
<sequence>MAPTPTPTDATRFTPTGPHARSSPDVMKKSARTPILPGETPLERVQRLRAAAQQEKLNSASLMDKLIDRGRVWADRAHKVTAGGLILATVLCGAITIYTVTDMITTNKRLNKEYLIAQDLFLTTRTPEARTHAITVAMKFGLPEEAAAKYVEDQIKKYEAAKMEAAIKAKLGIKEKGIVDVWKGWLGLDKEVQEGEKRVKEELKARGVEVIGGETVREQVKRLGEEGKKEAVGTGAGAGGVLEAVRELKEQRSVEGEKKEKKGWW</sequence>
<dbReference type="InterPro" id="IPR029208">
    <property type="entry name" value="COX14"/>
</dbReference>
<dbReference type="STRING" id="1160509.A0A3N4I3C8"/>
<evidence type="ECO:0000256" key="4">
    <source>
        <dbReference type="ARBA" id="ARBA00023136"/>
    </source>
</evidence>
<dbReference type="OrthoDB" id="4205486at2759"/>
<protein>
    <submittedName>
        <fullName evidence="7">Uncharacterized protein</fullName>
    </submittedName>
</protein>
<evidence type="ECO:0000256" key="1">
    <source>
        <dbReference type="ARBA" id="ARBA00004167"/>
    </source>
</evidence>
<dbReference type="Pfam" id="PF14880">
    <property type="entry name" value="COX14"/>
    <property type="match status" value="1"/>
</dbReference>